<proteinExistence type="predicted"/>
<keyword evidence="4" id="KW-1185">Reference proteome</keyword>
<comment type="caution">
    <text evidence="3">The sequence shown here is derived from an EMBL/GenBank/DDBJ whole genome shotgun (WGS) entry which is preliminary data.</text>
</comment>
<keyword evidence="2" id="KW-0732">Signal</keyword>
<reference evidence="3 4" key="1">
    <citation type="submission" date="2024-10" db="EMBL/GenBank/DDBJ databases">
        <title>The Natural Products Discovery Center: Release of the First 8490 Sequenced Strains for Exploring Actinobacteria Biosynthetic Diversity.</title>
        <authorList>
            <person name="Kalkreuter E."/>
            <person name="Kautsar S.A."/>
            <person name="Yang D."/>
            <person name="Bader C.D."/>
            <person name="Teijaro C.N."/>
            <person name="Fluegel L."/>
            <person name="Davis C.M."/>
            <person name="Simpson J.R."/>
            <person name="Lauterbach L."/>
            <person name="Steele A.D."/>
            <person name="Gui C."/>
            <person name="Meng S."/>
            <person name="Li G."/>
            <person name="Viehrig K."/>
            <person name="Ye F."/>
            <person name="Su P."/>
            <person name="Kiefer A.F."/>
            <person name="Nichols A."/>
            <person name="Cepeda A.J."/>
            <person name="Yan W."/>
            <person name="Fan B."/>
            <person name="Jiang Y."/>
            <person name="Adhikari A."/>
            <person name="Zheng C.-J."/>
            <person name="Schuster L."/>
            <person name="Cowan T.M."/>
            <person name="Smanski M.J."/>
            <person name="Chevrette M.G."/>
            <person name="De Carvalho L.P.S."/>
            <person name="Shen B."/>
        </authorList>
    </citation>
    <scope>NUCLEOTIDE SEQUENCE [LARGE SCALE GENOMIC DNA]</scope>
    <source>
        <strain evidence="3 4">NPDC005497</strain>
    </source>
</reference>
<gene>
    <name evidence="3" type="ORF">ACFYQT_09410</name>
</gene>
<evidence type="ECO:0000313" key="4">
    <source>
        <dbReference type="Proteomes" id="UP001601422"/>
    </source>
</evidence>
<dbReference type="PROSITE" id="PS51257">
    <property type="entry name" value="PROKAR_LIPOPROTEIN"/>
    <property type="match status" value="1"/>
</dbReference>
<feature type="chain" id="PRO_5045616325" description="Lipoprotein" evidence="2">
    <location>
        <begin position="24"/>
        <end position="253"/>
    </location>
</feature>
<evidence type="ECO:0008006" key="5">
    <source>
        <dbReference type="Google" id="ProtNLM"/>
    </source>
</evidence>
<dbReference type="RefSeq" id="WP_362231113.1">
    <property type="nucleotide sequence ID" value="NZ_JBEXVS010000070.1"/>
</dbReference>
<organism evidence="3 4">
    <name type="scientific">Streptomyces tibetensis</name>
    <dbReference type="NCBI Taxonomy" id="2382123"/>
    <lineage>
        <taxon>Bacteria</taxon>
        <taxon>Bacillati</taxon>
        <taxon>Actinomycetota</taxon>
        <taxon>Actinomycetes</taxon>
        <taxon>Kitasatosporales</taxon>
        <taxon>Streptomycetaceae</taxon>
        <taxon>Streptomyces</taxon>
    </lineage>
</organism>
<evidence type="ECO:0000313" key="3">
    <source>
        <dbReference type="EMBL" id="MFF0003652.1"/>
    </source>
</evidence>
<feature type="region of interest" description="Disordered" evidence="1">
    <location>
        <begin position="232"/>
        <end position="253"/>
    </location>
</feature>
<evidence type="ECO:0000256" key="1">
    <source>
        <dbReference type="SAM" id="MobiDB-lite"/>
    </source>
</evidence>
<dbReference type="EMBL" id="JBIAJP010000001">
    <property type="protein sequence ID" value="MFF0003652.1"/>
    <property type="molecule type" value="Genomic_DNA"/>
</dbReference>
<protein>
    <recommendedName>
        <fullName evidence="5">Lipoprotein</fullName>
    </recommendedName>
</protein>
<name>A0ABW6MRI6_9ACTN</name>
<feature type="compositionally biased region" description="Polar residues" evidence="1">
    <location>
        <begin position="235"/>
        <end position="253"/>
    </location>
</feature>
<accession>A0ABW6MRI6</accession>
<evidence type="ECO:0000256" key="2">
    <source>
        <dbReference type="SAM" id="SignalP"/>
    </source>
</evidence>
<dbReference type="Proteomes" id="UP001601422">
    <property type="component" value="Unassembled WGS sequence"/>
</dbReference>
<sequence length="253" mass="26526">MLGKPVVAAGVVLSLAVTLTSCATASGSSEARALEEALQPVREAQSYRMTGEIRSPDGTKTPFDAQVIAGGDCKGTVGGAESLLSKGRVWTRWKDSAVDQAVSLLNDGRAASAGPVTPADDVPAWEAARLLRGAYMVTELPAETPQLEGIAAVCKTGELLAGASSSDSDVLPEPVTERQGARLRPLTLTDGPVRIRVYVPEHGKPSARLAEYHVEGGRSFFVRFSGLGEPVTVTPPRNQQTVSSSDVMSLLRS</sequence>
<feature type="signal peptide" evidence="2">
    <location>
        <begin position="1"/>
        <end position="23"/>
    </location>
</feature>